<organism evidence="1 2">
    <name type="scientific">Tenacibaculum adriaticum</name>
    <dbReference type="NCBI Taxonomy" id="413713"/>
    <lineage>
        <taxon>Bacteria</taxon>
        <taxon>Pseudomonadati</taxon>
        <taxon>Bacteroidota</taxon>
        <taxon>Flavobacteriia</taxon>
        <taxon>Flavobacteriales</taxon>
        <taxon>Flavobacteriaceae</taxon>
        <taxon>Tenacibaculum</taxon>
    </lineage>
</organism>
<dbReference type="Proteomes" id="UP000323136">
    <property type="component" value="Unassembled WGS sequence"/>
</dbReference>
<dbReference type="AlphaFoldDB" id="A0A5S5DNZ3"/>
<proteinExistence type="predicted"/>
<dbReference type="OrthoDB" id="1412480at2"/>
<evidence type="ECO:0008006" key="3">
    <source>
        <dbReference type="Google" id="ProtNLM"/>
    </source>
</evidence>
<protein>
    <recommendedName>
        <fullName evidence="3">DUF3971 domain-containing protein</fullName>
    </recommendedName>
</protein>
<name>A0A5S5DNZ3_9FLAO</name>
<evidence type="ECO:0000313" key="1">
    <source>
        <dbReference type="EMBL" id="TYP96756.1"/>
    </source>
</evidence>
<dbReference type="RefSeq" id="WP_148871058.1">
    <property type="nucleotide sequence ID" value="NZ_VNIA01000006.1"/>
</dbReference>
<dbReference type="PROSITE" id="PS51257">
    <property type="entry name" value="PROKAR_LIPOPROTEIN"/>
    <property type="match status" value="1"/>
</dbReference>
<sequence length="456" mass="53385">MKNKLQAKILVFLLSIILGCKILDMYATHKIDTYLKTNFGKTNALEYDEIEINFLLGNAALKQCKAIQDSVTFESEKVEINNFSFYQYFINNKIKIESFTVENSKITGKIIDKKKEEKKPSKSWYEKVNIEEIAFKNLNINLTKQNNFPLSIDRIDVNLKDFTLDNPSTTSIPFEYSALKITIKKFKSQFSKVQAVGFSNFTFENEKIQVDSLEIIPLKSRENYIYHVPYEKDLLTLYIKKITVPSFKIHNKKRLFFELDTIFIDQGDFNVYGDRVVLEHPYQRKDLYSKSMRNLPFDIDIHKINIQDTQIVYEELTKKNGTPGLISFNSIHAEINDLTNVERENKFPRTVIHIDSRFMNTSDLKIDWSFKTDNLNDEFTIRGSLLNVPKESINSFMRPTTNVEVEGRINQLFFNLYGNDDVSNGDFEIDFDNFKINLLEDGNEKKSTFLDFKFIY</sequence>
<gene>
    <name evidence="1" type="ORF">C7447_10655</name>
</gene>
<keyword evidence="2" id="KW-1185">Reference proteome</keyword>
<dbReference type="EMBL" id="VNIA01000006">
    <property type="protein sequence ID" value="TYP96756.1"/>
    <property type="molecule type" value="Genomic_DNA"/>
</dbReference>
<accession>A0A5S5DNZ3</accession>
<comment type="caution">
    <text evidence="1">The sequence shown here is derived from an EMBL/GenBank/DDBJ whole genome shotgun (WGS) entry which is preliminary data.</text>
</comment>
<reference evidence="1 2" key="1">
    <citation type="submission" date="2019-07" db="EMBL/GenBank/DDBJ databases">
        <title>Genomic Encyclopedia of Type Strains, Phase IV (KMG-IV): sequencing the most valuable type-strain genomes for metagenomic binning, comparative biology and taxonomic classification.</title>
        <authorList>
            <person name="Goeker M."/>
        </authorList>
    </citation>
    <scope>NUCLEOTIDE SEQUENCE [LARGE SCALE GENOMIC DNA]</scope>
    <source>
        <strain evidence="1 2">DSM 18961</strain>
    </source>
</reference>
<evidence type="ECO:0000313" key="2">
    <source>
        <dbReference type="Proteomes" id="UP000323136"/>
    </source>
</evidence>